<feature type="region of interest" description="Disordered" evidence="1">
    <location>
        <begin position="43"/>
        <end position="66"/>
    </location>
</feature>
<evidence type="ECO:0000256" key="1">
    <source>
        <dbReference type="SAM" id="MobiDB-lite"/>
    </source>
</evidence>
<dbReference type="RefSeq" id="WP_140468617.1">
    <property type="nucleotide sequence ID" value="NZ_RCYZ01000007.1"/>
</dbReference>
<gene>
    <name evidence="2" type="ORF">EAH73_16875</name>
</gene>
<dbReference type="Proteomes" id="UP000317646">
    <property type="component" value="Unassembled WGS sequence"/>
</dbReference>
<dbReference type="OrthoDB" id="7794186at2"/>
<evidence type="ECO:0000313" key="3">
    <source>
        <dbReference type="Proteomes" id="UP000317646"/>
    </source>
</evidence>
<keyword evidence="3" id="KW-1185">Reference proteome</keyword>
<name>A0A502GPA1_9BACT</name>
<comment type="caution">
    <text evidence="2">The sequence shown here is derived from an EMBL/GenBank/DDBJ whole genome shotgun (WGS) entry which is preliminary data.</text>
</comment>
<reference evidence="2 3" key="1">
    <citation type="journal article" date="2019" name="Environ. Microbiol.">
        <title>Species interactions and distinct microbial communities in high Arctic permafrost affected cryosols are associated with the CH4 and CO2 gas fluxes.</title>
        <authorList>
            <person name="Altshuler I."/>
            <person name="Hamel J."/>
            <person name="Turney S."/>
            <person name="Magnuson E."/>
            <person name="Levesque R."/>
            <person name="Greer C."/>
            <person name="Whyte L.G."/>
        </authorList>
    </citation>
    <scope>NUCLEOTIDE SEQUENCE [LARGE SCALE GENOMIC DNA]</scope>
    <source>
        <strain evidence="2 3">S9.2P</strain>
    </source>
</reference>
<protein>
    <submittedName>
        <fullName evidence="2">Uncharacterized protein</fullName>
    </submittedName>
</protein>
<feature type="compositionally biased region" description="Polar residues" evidence="1">
    <location>
        <begin position="43"/>
        <end position="58"/>
    </location>
</feature>
<dbReference type="AlphaFoldDB" id="A0A502GPA1"/>
<accession>A0A502GPA1</accession>
<evidence type="ECO:0000313" key="2">
    <source>
        <dbReference type="EMBL" id="TPG63721.1"/>
    </source>
</evidence>
<organism evidence="2 3">
    <name type="scientific">Hymenobacter nivis</name>
    <dbReference type="NCBI Taxonomy" id="1850093"/>
    <lineage>
        <taxon>Bacteria</taxon>
        <taxon>Pseudomonadati</taxon>
        <taxon>Bacteroidota</taxon>
        <taxon>Cytophagia</taxon>
        <taxon>Cytophagales</taxon>
        <taxon>Hymenobacteraceae</taxon>
        <taxon>Hymenobacter</taxon>
    </lineage>
</organism>
<proteinExistence type="predicted"/>
<sequence length="66" mass="6802">MPTGTLTAQQTVTVGAPPVLNWAPQQCVLCAGQILSLGTSGQPAGTTYRWSNGPTTATRDVRAAKC</sequence>
<dbReference type="EMBL" id="RCYZ01000007">
    <property type="protein sequence ID" value="TPG63721.1"/>
    <property type="molecule type" value="Genomic_DNA"/>
</dbReference>